<evidence type="ECO:0000259" key="12">
    <source>
        <dbReference type="PROSITE" id="PS50262"/>
    </source>
</evidence>
<dbReference type="AlphaFoldDB" id="A7SGL9"/>
<feature type="region of interest" description="Disordered" evidence="10">
    <location>
        <begin position="1"/>
        <end position="20"/>
    </location>
</feature>
<sequence>MDFQHEFGLPGNATTAVPSSTPPQALNDLWGQLELITFGSGIFVSIISLVTLLGNGLLILAIWRDPFRTFRIPSTVFILGLCVADYNTVLRAGGIISGVTMNVSFLVILFLSWSQLLAIVYPHRNNNYVTKERAVICVVSIWVYSCVFAFSNLMGVPNDVYQKLDVYVNLTGVHILVLVTHVCLNIAYKRQLVHLAPLNESSQNNSRAERTKRSQKHLVVINLLLTTCLLIFVLPVTIMWYINLYRKSSNEEERIRTTIASVLIDTILYLKFFIDPFIYAMRLRIFVSIISLVTLLGNGLLILAIWRDPFRTFRIPSTVFILGLCVADFLTGLIVGPIYAFVKFASYLRLPIEGTTLYGSLYQGCLLVSYVTMNASYGVLLLLTWSQYIAVKMPHKHRSLVSTKRAVTGVICAWIYALLFALLPVMGVPNHVRTFVCTRHFIDTPRRFIPSKALRNIIRGRAEDADDAASAN</sequence>
<evidence type="ECO:0000256" key="7">
    <source>
        <dbReference type="ARBA" id="ARBA00023170"/>
    </source>
</evidence>
<dbReference type="Proteomes" id="UP000001593">
    <property type="component" value="Unassembled WGS sequence"/>
</dbReference>
<keyword evidence="5" id="KW-0297">G-protein coupled receptor</keyword>
<evidence type="ECO:0000256" key="6">
    <source>
        <dbReference type="ARBA" id="ARBA00023136"/>
    </source>
</evidence>
<name>A7SGL9_NEMVE</name>
<feature type="domain" description="G-protein coupled receptors family 1 profile" evidence="12">
    <location>
        <begin position="11"/>
        <end position="279"/>
    </location>
</feature>
<dbReference type="GO" id="GO:0007186">
    <property type="term" value="P:G protein-coupled receptor signaling pathway"/>
    <property type="evidence" value="ECO:0000318"/>
    <property type="project" value="GO_Central"/>
</dbReference>
<feature type="transmembrane region" description="Helical" evidence="11">
    <location>
        <begin position="166"/>
        <end position="188"/>
    </location>
</feature>
<dbReference type="PhylomeDB" id="A7SGL9"/>
<dbReference type="EMBL" id="DS469653">
    <property type="protein sequence ID" value="EDO37159.1"/>
    <property type="molecule type" value="Genomic_DNA"/>
</dbReference>
<feature type="domain" description="G-protein coupled receptors family 1 profile" evidence="12">
    <location>
        <begin position="297"/>
        <end position="472"/>
    </location>
</feature>
<keyword evidence="2" id="KW-1003">Cell membrane</keyword>
<accession>A7SGL9</accession>
<evidence type="ECO:0000313" key="14">
    <source>
        <dbReference type="Proteomes" id="UP000001593"/>
    </source>
</evidence>
<evidence type="ECO:0000256" key="5">
    <source>
        <dbReference type="ARBA" id="ARBA00023040"/>
    </source>
</evidence>
<dbReference type="InParanoid" id="A7SGL9"/>
<dbReference type="Gene3D" id="1.20.1070.10">
    <property type="entry name" value="Rhodopsin 7-helix transmembrane proteins"/>
    <property type="match status" value="2"/>
</dbReference>
<comment type="subcellular location">
    <subcellularLocation>
        <location evidence="1">Cell membrane</location>
        <topology evidence="1">Multi-pass membrane protein</topology>
    </subcellularLocation>
</comment>
<dbReference type="CDD" id="cd00637">
    <property type="entry name" value="7tm_classA_rhodopsin-like"/>
    <property type="match status" value="1"/>
</dbReference>
<feature type="transmembrane region" description="Helical" evidence="11">
    <location>
        <begin position="103"/>
        <end position="122"/>
    </location>
</feature>
<proteinExistence type="predicted"/>
<evidence type="ECO:0000256" key="4">
    <source>
        <dbReference type="ARBA" id="ARBA00022989"/>
    </source>
</evidence>
<feature type="transmembrane region" description="Helical" evidence="11">
    <location>
        <begin position="75"/>
        <end position="97"/>
    </location>
</feature>
<keyword evidence="14" id="KW-1185">Reference proteome</keyword>
<keyword evidence="6 11" id="KW-0472">Membrane</keyword>
<keyword evidence="7" id="KW-0675">Receptor</keyword>
<dbReference type="HOGENOM" id="CLU_579107_0_0_1"/>
<feature type="transmembrane region" description="Helical" evidence="11">
    <location>
        <begin position="406"/>
        <end position="427"/>
    </location>
</feature>
<dbReference type="GO" id="GO:0001609">
    <property type="term" value="F:G protein-coupled adenosine receptor activity"/>
    <property type="evidence" value="ECO:0000318"/>
    <property type="project" value="GO_Central"/>
</dbReference>
<dbReference type="PRINTS" id="PR00237">
    <property type="entry name" value="GPCRRHODOPSN"/>
</dbReference>
<feature type="transmembrane region" description="Helical" evidence="11">
    <location>
        <begin position="219"/>
        <end position="242"/>
    </location>
</feature>
<organism evidence="13 14">
    <name type="scientific">Nematostella vectensis</name>
    <name type="common">Starlet sea anemone</name>
    <dbReference type="NCBI Taxonomy" id="45351"/>
    <lineage>
        <taxon>Eukaryota</taxon>
        <taxon>Metazoa</taxon>
        <taxon>Cnidaria</taxon>
        <taxon>Anthozoa</taxon>
        <taxon>Hexacorallia</taxon>
        <taxon>Actiniaria</taxon>
        <taxon>Edwardsiidae</taxon>
        <taxon>Nematostella</taxon>
    </lineage>
</organism>
<evidence type="ECO:0000256" key="2">
    <source>
        <dbReference type="ARBA" id="ARBA00022475"/>
    </source>
</evidence>
<feature type="transmembrane region" description="Helical" evidence="11">
    <location>
        <begin position="134"/>
        <end position="154"/>
    </location>
</feature>
<feature type="transmembrane region" description="Helical" evidence="11">
    <location>
        <begin position="285"/>
        <end position="306"/>
    </location>
</feature>
<dbReference type="InterPro" id="IPR017452">
    <property type="entry name" value="GPCR_Rhodpsn_7TM"/>
</dbReference>
<feature type="transmembrane region" description="Helical" evidence="11">
    <location>
        <begin position="361"/>
        <end position="385"/>
    </location>
</feature>
<dbReference type="PANTHER" id="PTHR24246:SF27">
    <property type="entry name" value="ADENOSINE RECEPTOR, ISOFORM A"/>
    <property type="match status" value="1"/>
</dbReference>
<evidence type="ECO:0000256" key="11">
    <source>
        <dbReference type="SAM" id="Phobius"/>
    </source>
</evidence>
<dbReference type="PANTHER" id="PTHR24246">
    <property type="entry name" value="OLFACTORY RECEPTOR AND ADENOSINE RECEPTOR"/>
    <property type="match status" value="1"/>
</dbReference>
<dbReference type="GO" id="GO:0005886">
    <property type="term" value="C:plasma membrane"/>
    <property type="evidence" value="ECO:0000318"/>
    <property type="project" value="GO_Central"/>
</dbReference>
<evidence type="ECO:0000256" key="3">
    <source>
        <dbReference type="ARBA" id="ARBA00022692"/>
    </source>
</evidence>
<gene>
    <name evidence="13" type="ORF">NEMVEDRAFT_v1g211995</name>
</gene>
<evidence type="ECO:0000256" key="10">
    <source>
        <dbReference type="SAM" id="MobiDB-lite"/>
    </source>
</evidence>
<evidence type="ECO:0000256" key="8">
    <source>
        <dbReference type="ARBA" id="ARBA00023180"/>
    </source>
</evidence>
<feature type="transmembrane region" description="Helical" evidence="11">
    <location>
        <begin position="318"/>
        <end position="341"/>
    </location>
</feature>
<keyword evidence="4 11" id="KW-1133">Transmembrane helix</keyword>
<keyword evidence="8" id="KW-0325">Glycoprotein</keyword>
<dbReference type="Pfam" id="PF00001">
    <property type="entry name" value="7tm_1"/>
    <property type="match status" value="1"/>
</dbReference>
<protein>
    <recommendedName>
        <fullName evidence="12">G-protein coupled receptors family 1 profile domain-containing protein</fullName>
    </recommendedName>
</protein>
<keyword evidence="3 11" id="KW-0812">Transmembrane</keyword>
<feature type="transmembrane region" description="Helical" evidence="11">
    <location>
        <begin position="35"/>
        <end position="63"/>
    </location>
</feature>
<evidence type="ECO:0000313" key="13">
    <source>
        <dbReference type="EMBL" id="EDO37159.1"/>
    </source>
</evidence>
<dbReference type="InterPro" id="IPR000276">
    <property type="entry name" value="GPCR_Rhodpsn"/>
</dbReference>
<evidence type="ECO:0000256" key="9">
    <source>
        <dbReference type="ARBA" id="ARBA00023224"/>
    </source>
</evidence>
<keyword evidence="9" id="KW-0807">Transducer</keyword>
<dbReference type="PROSITE" id="PS50262">
    <property type="entry name" value="G_PROTEIN_RECEP_F1_2"/>
    <property type="match status" value="2"/>
</dbReference>
<evidence type="ECO:0000256" key="1">
    <source>
        <dbReference type="ARBA" id="ARBA00004651"/>
    </source>
</evidence>
<reference evidence="13 14" key="1">
    <citation type="journal article" date="2007" name="Science">
        <title>Sea anemone genome reveals ancestral eumetazoan gene repertoire and genomic organization.</title>
        <authorList>
            <person name="Putnam N.H."/>
            <person name="Srivastava M."/>
            <person name="Hellsten U."/>
            <person name="Dirks B."/>
            <person name="Chapman J."/>
            <person name="Salamov A."/>
            <person name="Terry A."/>
            <person name="Shapiro H."/>
            <person name="Lindquist E."/>
            <person name="Kapitonov V.V."/>
            <person name="Jurka J."/>
            <person name="Genikhovich G."/>
            <person name="Grigoriev I.V."/>
            <person name="Lucas S.M."/>
            <person name="Steele R.E."/>
            <person name="Finnerty J.R."/>
            <person name="Technau U."/>
            <person name="Martindale M.Q."/>
            <person name="Rokhsar D.S."/>
        </authorList>
    </citation>
    <scope>NUCLEOTIDE SEQUENCE [LARGE SCALE GENOMIC DNA]</scope>
    <source>
        <strain evidence="14">CH2 X CH6</strain>
    </source>
</reference>
<dbReference type="SUPFAM" id="SSF81321">
    <property type="entry name" value="Family A G protein-coupled receptor-like"/>
    <property type="match status" value="2"/>
</dbReference>
<dbReference type="STRING" id="45351.A7SGL9"/>